<proteinExistence type="predicted"/>
<evidence type="ECO:0000313" key="2">
    <source>
        <dbReference type="Proteomes" id="UP001057402"/>
    </source>
</evidence>
<sequence length="199" mass="22624">MTDKHHLFESTESGLGVSRFSLSTDNKPRLKWTVDLHRSVEAVNQLGGPTVSPHNRIGIATPKPVLKAMSIPGLTLFHLKSHLQKYRQSRNVHGRAYIKQDRTITAGQGRFQVAKGPYIGIHENRRLYVDEAQCNQFKLQRQHHEQLEAPHHLQLHDDTQGRYLMSVLEKAQETLGRPNLDMVGLEVARSQLSELMISV</sequence>
<gene>
    <name evidence="1" type="ORF">MLD38_030930</name>
</gene>
<name>A0ACB9MNQ1_9MYRT</name>
<dbReference type="Proteomes" id="UP001057402">
    <property type="component" value="Chromosome 9"/>
</dbReference>
<keyword evidence="2" id="KW-1185">Reference proteome</keyword>
<evidence type="ECO:0000313" key="1">
    <source>
        <dbReference type="EMBL" id="KAI4325545.1"/>
    </source>
</evidence>
<accession>A0ACB9MNQ1</accession>
<reference evidence="2" key="1">
    <citation type="journal article" date="2023" name="Front. Plant Sci.">
        <title>Chromosomal-level genome assembly of Melastoma candidum provides insights into trichome evolution.</title>
        <authorList>
            <person name="Zhong Y."/>
            <person name="Wu W."/>
            <person name="Sun C."/>
            <person name="Zou P."/>
            <person name="Liu Y."/>
            <person name="Dai S."/>
            <person name="Zhou R."/>
        </authorList>
    </citation>
    <scope>NUCLEOTIDE SEQUENCE [LARGE SCALE GENOMIC DNA]</scope>
</reference>
<organism evidence="1 2">
    <name type="scientific">Melastoma candidum</name>
    <dbReference type="NCBI Taxonomy" id="119954"/>
    <lineage>
        <taxon>Eukaryota</taxon>
        <taxon>Viridiplantae</taxon>
        <taxon>Streptophyta</taxon>
        <taxon>Embryophyta</taxon>
        <taxon>Tracheophyta</taxon>
        <taxon>Spermatophyta</taxon>
        <taxon>Magnoliopsida</taxon>
        <taxon>eudicotyledons</taxon>
        <taxon>Gunneridae</taxon>
        <taxon>Pentapetalae</taxon>
        <taxon>rosids</taxon>
        <taxon>malvids</taxon>
        <taxon>Myrtales</taxon>
        <taxon>Melastomataceae</taxon>
        <taxon>Melastomatoideae</taxon>
        <taxon>Melastomateae</taxon>
        <taxon>Melastoma</taxon>
    </lineage>
</organism>
<dbReference type="EMBL" id="CM042888">
    <property type="protein sequence ID" value="KAI4325545.1"/>
    <property type="molecule type" value="Genomic_DNA"/>
</dbReference>
<comment type="caution">
    <text evidence="1">The sequence shown here is derived from an EMBL/GenBank/DDBJ whole genome shotgun (WGS) entry which is preliminary data.</text>
</comment>
<protein>
    <submittedName>
        <fullName evidence="1">Uncharacterized protein</fullName>
    </submittedName>
</protein>